<proteinExistence type="predicted"/>
<dbReference type="AlphaFoldDB" id="A0A8J5LS91"/>
<gene>
    <name evidence="1" type="ORF">ZIOFF_014652</name>
</gene>
<reference evidence="1 2" key="1">
    <citation type="submission" date="2020-08" db="EMBL/GenBank/DDBJ databases">
        <title>Plant Genome Project.</title>
        <authorList>
            <person name="Zhang R.-G."/>
        </authorList>
    </citation>
    <scope>NUCLEOTIDE SEQUENCE [LARGE SCALE GENOMIC DNA]</scope>
    <source>
        <tissue evidence="1">Rhizome</tissue>
    </source>
</reference>
<evidence type="ECO:0000313" key="1">
    <source>
        <dbReference type="EMBL" id="KAG6524714.1"/>
    </source>
</evidence>
<dbReference type="PANTHER" id="PTHR33264:SF8">
    <property type="entry name" value="EXPRESSED PROTEIN"/>
    <property type="match status" value="1"/>
</dbReference>
<keyword evidence="2" id="KW-1185">Reference proteome</keyword>
<evidence type="ECO:0000313" key="2">
    <source>
        <dbReference type="Proteomes" id="UP000734854"/>
    </source>
</evidence>
<dbReference type="Proteomes" id="UP000734854">
    <property type="component" value="Unassembled WGS sequence"/>
</dbReference>
<accession>A0A8J5LS91</accession>
<comment type="caution">
    <text evidence="1">The sequence shown here is derived from an EMBL/GenBank/DDBJ whole genome shotgun (WGS) entry which is preliminary data.</text>
</comment>
<sequence length="348" mass="37986">MPSEAGARSFRDRRRPVISMDRQKPDLGARVAESAGQTAAGCAAVFCCCPCGLASLLYLAAVKFPAGLFRQTLGRGAKFAKKGAGIQPKKDVFDDDDAISVDAGWIPVALWPEDAWPSTMASPELVALEKEMSAWFYSAGSMVSGLGQFSRSASLLARSVFCQIKCRPGLPLCRYGLTCPAALVFCSADLRCLSDLPLWSSALQTCVASLICWSGLPLYSSGLPHCSSSLPLYRPVMLLLFSALQLWSTALVCRSAGLPYRSGLPFCRPTLVFCSADLVFRSADLDATWAVKWLWDFHRAKRDFPGVVISHPIEEELRSWQPPPTNALRLNYDRNQYRIGGVLCNDQG</sequence>
<name>A0A8J5LS91_ZINOF</name>
<dbReference type="EMBL" id="JACMSC010000004">
    <property type="protein sequence ID" value="KAG6524714.1"/>
    <property type="molecule type" value="Genomic_DNA"/>
</dbReference>
<organism evidence="1 2">
    <name type="scientific">Zingiber officinale</name>
    <name type="common">Ginger</name>
    <name type="synonym">Amomum zingiber</name>
    <dbReference type="NCBI Taxonomy" id="94328"/>
    <lineage>
        <taxon>Eukaryota</taxon>
        <taxon>Viridiplantae</taxon>
        <taxon>Streptophyta</taxon>
        <taxon>Embryophyta</taxon>
        <taxon>Tracheophyta</taxon>
        <taxon>Spermatophyta</taxon>
        <taxon>Magnoliopsida</taxon>
        <taxon>Liliopsida</taxon>
        <taxon>Zingiberales</taxon>
        <taxon>Zingiberaceae</taxon>
        <taxon>Zingiber</taxon>
    </lineage>
</organism>
<protein>
    <submittedName>
        <fullName evidence="1">Uncharacterized protein</fullName>
    </submittedName>
</protein>
<dbReference type="PANTHER" id="PTHR33264">
    <property type="entry name" value="EXPRESSED PROTEIN"/>
    <property type="match status" value="1"/>
</dbReference>